<dbReference type="PANTHER" id="PTHR11764">
    <property type="entry name" value="TERPENE CYCLASE/MUTASE FAMILY MEMBER"/>
    <property type="match status" value="1"/>
</dbReference>
<feature type="domain" description="Squalene cyclase C-terminal" evidence="5">
    <location>
        <begin position="335"/>
        <end position="651"/>
    </location>
</feature>
<dbReference type="CDD" id="cd02892">
    <property type="entry name" value="SQCY_1"/>
    <property type="match status" value="1"/>
</dbReference>
<dbReference type="InterPro" id="IPR018333">
    <property type="entry name" value="Squalene_cyclase"/>
</dbReference>
<evidence type="ECO:0000313" key="7">
    <source>
        <dbReference type="EMBL" id="VFJ53977.1"/>
    </source>
</evidence>
<dbReference type="InterPro" id="IPR032696">
    <property type="entry name" value="SQ_cyclase_C"/>
</dbReference>
<comment type="pathway">
    <text evidence="1">Secondary metabolite biosynthesis; hopanoid biosynthesis.</text>
</comment>
<dbReference type="PANTHER" id="PTHR11764:SF20">
    <property type="entry name" value="LANOSTEROL SYNTHASE"/>
    <property type="match status" value="1"/>
</dbReference>
<evidence type="ECO:0000259" key="6">
    <source>
        <dbReference type="Pfam" id="PF13249"/>
    </source>
</evidence>
<dbReference type="GO" id="GO:0016104">
    <property type="term" value="P:triterpenoid biosynthetic process"/>
    <property type="evidence" value="ECO:0007669"/>
    <property type="project" value="InterPro"/>
</dbReference>
<dbReference type="Pfam" id="PF13243">
    <property type="entry name" value="SQHop_cyclase_C"/>
    <property type="match status" value="1"/>
</dbReference>
<feature type="domain" description="Squalene cyclase N-terminal" evidence="6">
    <location>
        <begin position="40"/>
        <end position="325"/>
    </location>
</feature>
<dbReference type="SUPFAM" id="SSF48239">
    <property type="entry name" value="Terpenoid cyclases/Protein prenyltransferases"/>
    <property type="match status" value="2"/>
</dbReference>
<keyword evidence="3" id="KW-0677">Repeat</keyword>
<dbReference type="NCBIfam" id="TIGR01787">
    <property type="entry name" value="squalene_cyclas"/>
    <property type="match status" value="1"/>
</dbReference>
<evidence type="ECO:0000256" key="4">
    <source>
        <dbReference type="ARBA" id="ARBA00023235"/>
    </source>
</evidence>
<dbReference type="GO" id="GO:0005811">
    <property type="term" value="C:lipid droplet"/>
    <property type="evidence" value="ECO:0007669"/>
    <property type="project" value="InterPro"/>
</dbReference>
<dbReference type="Pfam" id="PF13249">
    <property type="entry name" value="SQHop_cyclase_N"/>
    <property type="match status" value="1"/>
</dbReference>
<accession>A0A450SKF9</accession>
<protein>
    <submittedName>
        <fullName evidence="7">Squalene-hopene/tetraprenyl-beta-curcumene cyclase</fullName>
    </submittedName>
</protein>
<evidence type="ECO:0000256" key="1">
    <source>
        <dbReference type="ARBA" id="ARBA00004999"/>
    </source>
</evidence>
<dbReference type="InterPro" id="IPR008930">
    <property type="entry name" value="Terpenoid_cyclase/PrenylTrfase"/>
</dbReference>
<keyword evidence="4" id="KW-0413">Isomerase</keyword>
<gene>
    <name evidence="7" type="ORF">BECKFW1821A_GA0114235_104520</name>
    <name evidence="8" type="ORF">BECKFW1821B_GA0114236_103915</name>
</gene>
<dbReference type="GO" id="GO:0016866">
    <property type="term" value="F:intramolecular transferase activity"/>
    <property type="evidence" value="ECO:0007669"/>
    <property type="project" value="InterPro"/>
</dbReference>
<organism evidence="7">
    <name type="scientific">Candidatus Kentrum sp. FW</name>
    <dbReference type="NCBI Taxonomy" id="2126338"/>
    <lineage>
        <taxon>Bacteria</taxon>
        <taxon>Pseudomonadati</taxon>
        <taxon>Pseudomonadota</taxon>
        <taxon>Gammaproteobacteria</taxon>
        <taxon>Candidatus Kentrum</taxon>
    </lineage>
</organism>
<dbReference type="EMBL" id="CAADEW010000045">
    <property type="protein sequence ID" value="VFJ53977.1"/>
    <property type="molecule type" value="Genomic_DNA"/>
</dbReference>
<name>A0A450SKF9_9GAMM</name>
<evidence type="ECO:0000256" key="2">
    <source>
        <dbReference type="ARBA" id="ARBA00009755"/>
    </source>
</evidence>
<dbReference type="EMBL" id="CAADFD010000039">
    <property type="protein sequence ID" value="VFJ58103.1"/>
    <property type="molecule type" value="Genomic_DNA"/>
</dbReference>
<evidence type="ECO:0000259" key="5">
    <source>
        <dbReference type="Pfam" id="PF13243"/>
    </source>
</evidence>
<dbReference type="Gene3D" id="1.50.10.20">
    <property type="match status" value="2"/>
</dbReference>
<dbReference type="UniPathway" id="UPA00337"/>
<dbReference type="SFLD" id="SFLDG01016">
    <property type="entry name" value="Prenyltransferase_Like_2"/>
    <property type="match status" value="1"/>
</dbReference>
<reference evidence="7" key="1">
    <citation type="submission" date="2019-02" db="EMBL/GenBank/DDBJ databases">
        <authorList>
            <person name="Gruber-Vodicka R. H."/>
            <person name="Seah K. B. B."/>
        </authorList>
    </citation>
    <scope>NUCLEOTIDE SEQUENCE</scope>
    <source>
        <strain evidence="8">BECK_BZ106</strain>
        <strain evidence="7">BECK_BZ15</strain>
    </source>
</reference>
<dbReference type="NCBIfam" id="TIGR01507">
    <property type="entry name" value="hopene_cyclase"/>
    <property type="match status" value="1"/>
</dbReference>
<evidence type="ECO:0000256" key="3">
    <source>
        <dbReference type="ARBA" id="ARBA00022737"/>
    </source>
</evidence>
<proteinExistence type="inferred from homology"/>
<dbReference type="InterPro" id="IPR006400">
    <property type="entry name" value="Hopene-cyclase"/>
</dbReference>
<dbReference type="AlphaFoldDB" id="A0A450SKF9"/>
<dbReference type="InterPro" id="IPR032697">
    <property type="entry name" value="SQ_cyclase_N"/>
</dbReference>
<sequence>MSRPPLKELINTARESNERIVPFEKPSPQSPWEETLRISVDRAMRALLDLQHPDGYWCFELEADNTIPAEYIIMMHFMGEVDVVLQAKLTRYIRARQQPGGGWPLYHLGFPDISCTVKAYYALKLAGDDPDAPHMRRARGLILKLGGAARSNVFTRLMLVMFEQIPWRGVPYIPVEIILLPKWFPFHLDKVSYWTRTVLMPLTILYTLKAKAENPGQVDIQELFAVDPEKEKNYFPIRSRMNRVFLMLERTIRRFDRLIPGFVRKKAIKRVEQWFTERLNGEHGLGAIFPAMVNAHEALKLLGYEKDHPLRKQTKAALEGLLIEQGEEVYCQPCVSPVWDTGLTMLALLEVRDGKTLAPLKAASDWLVGCQLTDEPGDWRRAKPDLAGGGWAFQFHNPYYPDLDDTAVVGWAMHDYDSAAYGSPIKKALRWVVGMQSRNGGFGAFDADNTHYILNEIPFADHGALLDPPTSDVTARCITFLAKCDQENDKSAIKKALEFLEKEQEEFGAWFGRWGTNYIYGTWSVLVALKNAGIDSREPMVRRAAAWLKSEQNKDGGWGETNDSYETHLLAGIGERSTAFQTAWALLGLMAAGEVDSDEVKKGMEYLLYHQKENGLWEDPEFTAPGFPRVFYLKYHGYDKFFPFWALGQYHRLTFSNTP</sequence>
<comment type="similarity">
    <text evidence="2">Belongs to the terpene cyclase/mutase family.</text>
</comment>
<evidence type="ECO:0000313" key="8">
    <source>
        <dbReference type="EMBL" id="VFJ58103.1"/>
    </source>
</evidence>